<keyword evidence="2" id="KW-0805">Transcription regulation</keyword>
<feature type="domain" description="RNA polymerase sigma-70 region 4" evidence="7">
    <location>
        <begin position="134"/>
        <end position="181"/>
    </location>
</feature>
<evidence type="ECO:0000313" key="8">
    <source>
        <dbReference type="EMBL" id="MDQ0377786.1"/>
    </source>
</evidence>
<dbReference type="InterPro" id="IPR007627">
    <property type="entry name" value="RNA_pol_sigma70_r2"/>
</dbReference>
<accession>A0ABU0ER66</accession>
<dbReference type="Gene3D" id="1.10.1740.10">
    <property type="match status" value="1"/>
</dbReference>
<evidence type="ECO:0000259" key="7">
    <source>
        <dbReference type="Pfam" id="PF04545"/>
    </source>
</evidence>
<feature type="domain" description="RNA polymerase sigma-70 region 2" evidence="6">
    <location>
        <begin position="25"/>
        <end position="88"/>
    </location>
</feature>
<evidence type="ECO:0000256" key="2">
    <source>
        <dbReference type="ARBA" id="ARBA00023015"/>
    </source>
</evidence>
<dbReference type="SUPFAM" id="SSF88946">
    <property type="entry name" value="Sigma2 domain of RNA polymerase sigma factors"/>
    <property type="match status" value="1"/>
</dbReference>
<dbReference type="Pfam" id="PF04545">
    <property type="entry name" value="Sigma70_r4"/>
    <property type="match status" value="1"/>
</dbReference>
<evidence type="ECO:0000313" key="9">
    <source>
        <dbReference type="Proteomes" id="UP001229651"/>
    </source>
</evidence>
<dbReference type="Gene3D" id="1.10.10.10">
    <property type="entry name" value="Winged helix-like DNA-binding domain superfamily/Winged helix DNA-binding domain"/>
    <property type="match status" value="1"/>
</dbReference>
<comment type="similarity">
    <text evidence="1">Belongs to the sigma-70 factor family. ECF subfamily.</text>
</comment>
<name>A0ABU0ER66_9PSEU</name>
<proteinExistence type="inferred from homology"/>
<dbReference type="SUPFAM" id="SSF88659">
    <property type="entry name" value="Sigma3 and sigma4 domains of RNA polymerase sigma factors"/>
    <property type="match status" value="1"/>
</dbReference>
<sequence length="192" mass="21230">MTDFELIDLLGRAWRGDQGAWCALVRGLSTVILRVARAHRLGDADASDVCQNTWVSLTQLRELRDPSRLPGWLATTARRQALRVLDARRQEFPAELPTLEGRPPAFPGDREHVDETAGAVLSAERSALLRCGVAGLPAPQRRLVELLLEDPPRTHAEIAAELGVAVGSVGPLRRRALDRLRRYLEAHGYDHA</sequence>
<protein>
    <submittedName>
        <fullName evidence="8">RNA polymerase sigma factor (Sigma-70 family)</fullName>
    </submittedName>
</protein>
<dbReference type="PANTHER" id="PTHR43133:SF8">
    <property type="entry name" value="RNA POLYMERASE SIGMA FACTOR HI_1459-RELATED"/>
    <property type="match status" value="1"/>
</dbReference>
<dbReference type="RefSeq" id="WP_306990334.1">
    <property type="nucleotide sequence ID" value="NZ_JAUSUT010000001.1"/>
</dbReference>
<reference evidence="8 9" key="1">
    <citation type="submission" date="2023-07" db="EMBL/GenBank/DDBJ databases">
        <title>Sequencing the genomes of 1000 actinobacteria strains.</title>
        <authorList>
            <person name="Klenk H.-P."/>
        </authorList>
    </citation>
    <scope>NUCLEOTIDE SEQUENCE [LARGE SCALE GENOMIC DNA]</scope>
    <source>
        <strain evidence="8 9">DSM 45805</strain>
    </source>
</reference>
<dbReference type="EMBL" id="JAUSUT010000001">
    <property type="protein sequence ID" value="MDQ0377786.1"/>
    <property type="molecule type" value="Genomic_DNA"/>
</dbReference>
<evidence type="ECO:0000256" key="4">
    <source>
        <dbReference type="ARBA" id="ARBA00023125"/>
    </source>
</evidence>
<dbReference type="InterPro" id="IPR007630">
    <property type="entry name" value="RNA_pol_sigma70_r4"/>
</dbReference>
<dbReference type="InterPro" id="IPR013324">
    <property type="entry name" value="RNA_pol_sigma_r3/r4-like"/>
</dbReference>
<dbReference type="PANTHER" id="PTHR43133">
    <property type="entry name" value="RNA POLYMERASE ECF-TYPE SIGMA FACTO"/>
    <property type="match status" value="1"/>
</dbReference>
<gene>
    <name evidence="8" type="ORF">FB470_001780</name>
</gene>
<dbReference type="Proteomes" id="UP001229651">
    <property type="component" value="Unassembled WGS sequence"/>
</dbReference>
<evidence type="ECO:0000256" key="3">
    <source>
        <dbReference type="ARBA" id="ARBA00023082"/>
    </source>
</evidence>
<dbReference type="Pfam" id="PF04542">
    <property type="entry name" value="Sigma70_r2"/>
    <property type="match status" value="1"/>
</dbReference>
<evidence type="ECO:0000256" key="5">
    <source>
        <dbReference type="ARBA" id="ARBA00023163"/>
    </source>
</evidence>
<keyword evidence="5" id="KW-0804">Transcription</keyword>
<organism evidence="8 9">
    <name type="scientific">Amycolatopsis thermophila</name>
    <dbReference type="NCBI Taxonomy" id="206084"/>
    <lineage>
        <taxon>Bacteria</taxon>
        <taxon>Bacillati</taxon>
        <taxon>Actinomycetota</taxon>
        <taxon>Actinomycetes</taxon>
        <taxon>Pseudonocardiales</taxon>
        <taxon>Pseudonocardiaceae</taxon>
        <taxon>Amycolatopsis</taxon>
    </lineage>
</organism>
<dbReference type="InterPro" id="IPR013325">
    <property type="entry name" value="RNA_pol_sigma_r2"/>
</dbReference>
<dbReference type="InterPro" id="IPR036388">
    <property type="entry name" value="WH-like_DNA-bd_sf"/>
</dbReference>
<dbReference type="NCBIfam" id="TIGR02937">
    <property type="entry name" value="sigma70-ECF"/>
    <property type="match status" value="1"/>
</dbReference>
<dbReference type="InterPro" id="IPR039425">
    <property type="entry name" value="RNA_pol_sigma-70-like"/>
</dbReference>
<keyword evidence="4" id="KW-0238">DNA-binding</keyword>
<evidence type="ECO:0000256" key="1">
    <source>
        <dbReference type="ARBA" id="ARBA00010641"/>
    </source>
</evidence>
<keyword evidence="3" id="KW-0731">Sigma factor</keyword>
<evidence type="ECO:0000259" key="6">
    <source>
        <dbReference type="Pfam" id="PF04542"/>
    </source>
</evidence>
<keyword evidence="9" id="KW-1185">Reference proteome</keyword>
<comment type="caution">
    <text evidence="8">The sequence shown here is derived from an EMBL/GenBank/DDBJ whole genome shotgun (WGS) entry which is preliminary data.</text>
</comment>
<dbReference type="InterPro" id="IPR014284">
    <property type="entry name" value="RNA_pol_sigma-70_dom"/>
</dbReference>